<feature type="compositionally biased region" description="Low complexity" evidence="5">
    <location>
        <begin position="37"/>
        <end position="81"/>
    </location>
</feature>
<keyword evidence="3" id="KW-0472">Membrane</keyword>
<feature type="signal peptide" evidence="6">
    <location>
        <begin position="1"/>
        <end position="33"/>
    </location>
</feature>
<evidence type="ECO:0000256" key="4">
    <source>
        <dbReference type="ARBA" id="ARBA00023237"/>
    </source>
</evidence>
<organism evidence="8 9">
    <name type="scientific">Pseudoduganella buxea</name>
    <dbReference type="NCBI Taxonomy" id="1949069"/>
    <lineage>
        <taxon>Bacteria</taxon>
        <taxon>Pseudomonadati</taxon>
        <taxon>Pseudomonadota</taxon>
        <taxon>Betaproteobacteria</taxon>
        <taxon>Burkholderiales</taxon>
        <taxon>Oxalobacteraceae</taxon>
        <taxon>Telluria group</taxon>
        <taxon>Pseudoduganella</taxon>
    </lineage>
</organism>
<name>A0ABQ1L028_9BURK</name>
<evidence type="ECO:0000256" key="1">
    <source>
        <dbReference type="ARBA" id="ARBA00004442"/>
    </source>
</evidence>
<dbReference type="InterPro" id="IPR037066">
    <property type="entry name" value="Plug_dom_sf"/>
</dbReference>
<dbReference type="Gene3D" id="2.170.130.10">
    <property type="entry name" value="TonB-dependent receptor, plug domain"/>
    <property type="match status" value="1"/>
</dbReference>
<sequence>MSEQLNKRRAGQACRMTAMALAAALLAAQAAHAQDSTTAAPAQADTAPAQAGTAPVAQTSSGASGAAGAQQGSAAPQGRQAVASAGDQGNVVMVVGTRKSVASAIDRKIRNATVSDSLVAEDINQFPDKNVGEALSRITGVQLSRSFGEGSQVAIRGVEPDLNRVEINGMSVLSTGGGAGRGAELRELASELIASIDVYKGTTADMTEGGVGGTVSIKTRKPLDFTKRTIATTISAEHSTSRGGVDPRASLLLADRYFGNRLGLMANLVYDKVLTQNDYARNTSWRFLRDWDMSPEKTVVSRDPALAAIGAKAGCDGVAAADKTACLNQWNDYSPGIPRYGIWTRDHKRSSAELTAQYQFAKDFTAFASYQDNKQDQRLNDRNFGTNFENVNRLSGAGKAPVYDGTGRQTTAGTCIPATTTGTPSGMTVRDHYVTEYTVGDCLYTAGQGGQGAFYTSARDFTLNVRSKYYSTGFNFKRDRLEAEGLIGKSKSDYVSQSNNVTMTMDAPGLKVSLDNQGLPHFAFPAGYSPENSSSYTQVQLQYRPEEVENREDQAKLDLKYRLDTPFFTKVWFGAQARKSTGRQYKGGGFLRYTGNSLSDVSDDVIVPSANINQTLIYDPNWSGTPRAPDSQSLLNPYSSTAYLTAGQMAQLIDTIRTRSPGSFFKGFDNVSNLPSSWVAPDFNKAAPFFDTSHFNHDLVQSARANDGNVYAQIPVYGAEERVRSGYGRLDFDTELFGYTINGNVGARYTHTRAVATGSYQNKVRVATGTGVSGFTDYIIENGISSVASSYHDVLPSANAMMWLVPDVFLARVGWGKVMSRPRIDLLAPNASCTLYSGRSEFGGDGTDDCTAGNPDLKPFRATNTDLSLEYYPGPDTQVSAAFFKKEISSYILEKQLVKGVDVFKDGSRWDVTQPINGKGATTKGIEITARTAFTFLPGWLGGFGGDVNYTRMTYKYAAGTERLNVLDGTVLPYPGLSKNSYNVALWYDRGPINARVAYNSRDRFYTGGNDVSGNPNFQEKTGYLDAKLQYRYSDNITFSIEGKNLTDQEEITDAGDLFRVNELAFSGRRYYASVSLKF</sequence>
<keyword evidence="6" id="KW-0732">Signal</keyword>
<protein>
    <submittedName>
        <fullName evidence="8">TonB-dependent receptor</fullName>
    </submittedName>
</protein>
<keyword evidence="4" id="KW-0998">Cell outer membrane</keyword>
<dbReference type="NCBIfam" id="TIGR01782">
    <property type="entry name" value="TonB-Xanth-Caul"/>
    <property type="match status" value="1"/>
</dbReference>
<dbReference type="Pfam" id="PF07715">
    <property type="entry name" value="Plug"/>
    <property type="match status" value="1"/>
</dbReference>
<keyword evidence="9" id="KW-1185">Reference proteome</keyword>
<feature type="domain" description="TonB-dependent receptor plug" evidence="7">
    <location>
        <begin position="115"/>
        <end position="214"/>
    </location>
</feature>
<gene>
    <name evidence="8" type="ORF">GCM10011572_36450</name>
</gene>
<dbReference type="PANTHER" id="PTHR40980">
    <property type="entry name" value="PLUG DOMAIN-CONTAINING PROTEIN"/>
    <property type="match status" value="1"/>
</dbReference>
<accession>A0ABQ1L028</accession>
<evidence type="ECO:0000259" key="7">
    <source>
        <dbReference type="Pfam" id="PF07715"/>
    </source>
</evidence>
<dbReference type="InterPro" id="IPR012910">
    <property type="entry name" value="Plug_dom"/>
</dbReference>
<evidence type="ECO:0000313" key="8">
    <source>
        <dbReference type="EMBL" id="GGC11806.1"/>
    </source>
</evidence>
<comment type="subcellular location">
    <subcellularLocation>
        <location evidence="1">Cell outer membrane</location>
    </subcellularLocation>
</comment>
<feature type="region of interest" description="Disordered" evidence="5">
    <location>
        <begin position="37"/>
        <end position="82"/>
    </location>
</feature>
<evidence type="ECO:0000313" key="9">
    <source>
        <dbReference type="Proteomes" id="UP000622638"/>
    </source>
</evidence>
<reference evidence="9" key="1">
    <citation type="journal article" date="2019" name="Int. J. Syst. Evol. Microbiol.">
        <title>The Global Catalogue of Microorganisms (GCM) 10K type strain sequencing project: providing services to taxonomists for standard genome sequencing and annotation.</title>
        <authorList>
            <consortium name="The Broad Institute Genomics Platform"/>
            <consortium name="The Broad Institute Genome Sequencing Center for Infectious Disease"/>
            <person name="Wu L."/>
            <person name="Ma J."/>
        </authorList>
    </citation>
    <scope>NUCLEOTIDE SEQUENCE [LARGE SCALE GENOMIC DNA]</scope>
    <source>
        <strain evidence="9">CGMCC 1.15931</strain>
    </source>
</reference>
<dbReference type="Proteomes" id="UP000622638">
    <property type="component" value="Unassembled WGS sequence"/>
</dbReference>
<comment type="caution">
    <text evidence="8">The sequence shown here is derived from an EMBL/GenBank/DDBJ whole genome shotgun (WGS) entry which is preliminary data.</text>
</comment>
<evidence type="ECO:0000256" key="3">
    <source>
        <dbReference type="ARBA" id="ARBA00023136"/>
    </source>
</evidence>
<dbReference type="SUPFAM" id="SSF56935">
    <property type="entry name" value="Porins"/>
    <property type="match status" value="1"/>
</dbReference>
<evidence type="ECO:0000256" key="5">
    <source>
        <dbReference type="SAM" id="MobiDB-lite"/>
    </source>
</evidence>
<evidence type="ECO:0000256" key="6">
    <source>
        <dbReference type="SAM" id="SignalP"/>
    </source>
</evidence>
<evidence type="ECO:0000256" key="2">
    <source>
        <dbReference type="ARBA" id="ARBA00009810"/>
    </source>
</evidence>
<dbReference type="Gene3D" id="2.40.170.20">
    <property type="entry name" value="TonB-dependent receptor, beta-barrel domain"/>
    <property type="match status" value="1"/>
</dbReference>
<dbReference type="InterPro" id="IPR036942">
    <property type="entry name" value="Beta-barrel_TonB_sf"/>
</dbReference>
<comment type="similarity">
    <text evidence="2">Belongs to the TonB-dependent receptor family.</text>
</comment>
<keyword evidence="8" id="KW-0675">Receptor</keyword>
<dbReference type="PANTHER" id="PTHR40980:SF3">
    <property type="entry name" value="TONB-DEPENDENT RECEPTOR-LIKE BETA-BARREL DOMAIN-CONTAINING PROTEIN"/>
    <property type="match status" value="1"/>
</dbReference>
<dbReference type="InterPro" id="IPR010104">
    <property type="entry name" value="TonB_rcpt_bac"/>
</dbReference>
<feature type="chain" id="PRO_5046891432" evidence="6">
    <location>
        <begin position="34"/>
        <end position="1079"/>
    </location>
</feature>
<dbReference type="EMBL" id="BMKG01000016">
    <property type="protein sequence ID" value="GGC11806.1"/>
    <property type="molecule type" value="Genomic_DNA"/>
</dbReference>
<proteinExistence type="inferred from homology"/>